<dbReference type="EMBL" id="BGPR01012175">
    <property type="protein sequence ID" value="GBN54908.1"/>
    <property type="molecule type" value="Genomic_DNA"/>
</dbReference>
<name>A0A4Y2PSP0_ARAVE</name>
<evidence type="ECO:0000256" key="1">
    <source>
        <dbReference type="SAM" id="MobiDB-lite"/>
    </source>
</evidence>
<dbReference type="AlphaFoldDB" id="A0A4Y2PSP0"/>
<evidence type="ECO:0000313" key="4">
    <source>
        <dbReference type="Proteomes" id="UP000499080"/>
    </source>
</evidence>
<evidence type="ECO:0000313" key="3">
    <source>
        <dbReference type="EMBL" id="GBN54908.1"/>
    </source>
</evidence>
<reference evidence="3 4" key="1">
    <citation type="journal article" date="2019" name="Sci. Rep.">
        <title>Orb-weaving spider Araneus ventricosus genome elucidates the spidroin gene catalogue.</title>
        <authorList>
            <person name="Kono N."/>
            <person name="Nakamura H."/>
            <person name="Ohtoshi R."/>
            <person name="Moran D.A.P."/>
            <person name="Shinohara A."/>
            <person name="Yoshida Y."/>
            <person name="Fujiwara M."/>
            <person name="Mori M."/>
            <person name="Tomita M."/>
            <person name="Arakawa K."/>
        </authorList>
    </citation>
    <scope>NUCLEOTIDE SEQUENCE [LARGE SCALE GENOMIC DNA]</scope>
</reference>
<dbReference type="EMBL" id="BGPR01012170">
    <property type="protein sequence ID" value="GBN54895.1"/>
    <property type="molecule type" value="Genomic_DNA"/>
</dbReference>
<keyword evidence="4" id="KW-1185">Reference proteome</keyword>
<organism evidence="3 4">
    <name type="scientific">Araneus ventricosus</name>
    <name type="common">Orbweaver spider</name>
    <name type="synonym">Epeira ventricosa</name>
    <dbReference type="NCBI Taxonomy" id="182803"/>
    <lineage>
        <taxon>Eukaryota</taxon>
        <taxon>Metazoa</taxon>
        <taxon>Ecdysozoa</taxon>
        <taxon>Arthropoda</taxon>
        <taxon>Chelicerata</taxon>
        <taxon>Arachnida</taxon>
        <taxon>Araneae</taxon>
        <taxon>Araneomorphae</taxon>
        <taxon>Entelegynae</taxon>
        <taxon>Araneoidea</taxon>
        <taxon>Araneidae</taxon>
        <taxon>Araneus</taxon>
    </lineage>
</organism>
<dbReference type="Proteomes" id="UP000499080">
    <property type="component" value="Unassembled WGS sequence"/>
</dbReference>
<accession>A0A4Y2PSP0</accession>
<feature type="region of interest" description="Disordered" evidence="1">
    <location>
        <begin position="41"/>
        <end position="65"/>
    </location>
</feature>
<proteinExistence type="predicted"/>
<sequence>MSVLHRLAKCIIVIVLHLEDKQHGATEEWIVPIPEEKKKTKAASPRVFSQRKTTRNRDNQNISGIASGPRSALPFFRVLIVFSSLRLLTFFSRSASGHLARSRKQSKFSFLADVCVNNASHLTVQSQ</sequence>
<protein>
    <submittedName>
        <fullName evidence="3">Uncharacterized protein</fullName>
    </submittedName>
</protein>
<comment type="caution">
    <text evidence="3">The sequence shown here is derived from an EMBL/GenBank/DDBJ whole genome shotgun (WGS) entry which is preliminary data.</text>
</comment>
<gene>
    <name evidence="2" type="ORF">AVEN_157285_1</name>
    <name evidence="3" type="ORF">AVEN_250945_1</name>
</gene>
<evidence type="ECO:0000313" key="2">
    <source>
        <dbReference type="EMBL" id="GBN54895.1"/>
    </source>
</evidence>